<evidence type="ECO:0000259" key="2">
    <source>
        <dbReference type="PROSITE" id="PS50943"/>
    </source>
</evidence>
<evidence type="ECO:0000313" key="3">
    <source>
        <dbReference type="EMBL" id="MPN49336.1"/>
    </source>
</evidence>
<dbReference type="Pfam" id="PF12844">
    <property type="entry name" value="HTH_19"/>
    <property type="match status" value="1"/>
</dbReference>
<proteinExistence type="predicted"/>
<dbReference type="PANTHER" id="PTHR46558">
    <property type="entry name" value="TRACRIPTIONAL REGULATORY PROTEIN-RELATED-RELATED"/>
    <property type="match status" value="1"/>
</dbReference>
<protein>
    <recommendedName>
        <fullName evidence="2">HTH cro/C1-type domain-containing protein</fullName>
    </recommendedName>
</protein>
<accession>A0A645IEH2</accession>
<gene>
    <name evidence="3" type="ORF">SDC9_196954</name>
</gene>
<dbReference type="GO" id="GO:0003677">
    <property type="term" value="F:DNA binding"/>
    <property type="evidence" value="ECO:0007669"/>
    <property type="project" value="UniProtKB-KW"/>
</dbReference>
<dbReference type="InterPro" id="IPR001387">
    <property type="entry name" value="Cro/C1-type_HTH"/>
</dbReference>
<feature type="domain" description="HTH cro/C1-type" evidence="2">
    <location>
        <begin position="7"/>
        <end position="61"/>
    </location>
</feature>
<organism evidence="3">
    <name type="scientific">bioreactor metagenome</name>
    <dbReference type="NCBI Taxonomy" id="1076179"/>
    <lineage>
        <taxon>unclassified sequences</taxon>
        <taxon>metagenomes</taxon>
        <taxon>ecological metagenomes</taxon>
    </lineage>
</organism>
<keyword evidence="1" id="KW-0238">DNA-binding</keyword>
<dbReference type="SUPFAM" id="SSF47413">
    <property type="entry name" value="lambda repressor-like DNA-binding domains"/>
    <property type="match status" value="1"/>
</dbReference>
<dbReference type="AlphaFoldDB" id="A0A645IEH2"/>
<evidence type="ECO:0000256" key="1">
    <source>
        <dbReference type="ARBA" id="ARBA00023125"/>
    </source>
</evidence>
<sequence length="112" mass="12814">MNFSERLKQLREEKNLKQIDIASALEYGGTAISNYELNRTEPCINDLIKLANFFDVSVDYLVGNSNIKKYLSETPQTNGGSEEICKLIDNLDTNGKAELKFFLNWLVYRGKK</sequence>
<comment type="caution">
    <text evidence="3">The sequence shown here is derived from an EMBL/GenBank/DDBJ whole genome shotgun (WGS) entry which is preliminary data.</text>
</comment>
<dbReference type="PROSITE" id="PS50943">
    <property type="entry name" value="HTH_CROC1"/>
    <property type="match status" value="1"/>
</dbReference>
<reference evidence="3" key="1">
    <citation type="submission" date="2019-08" db="EMBL/GenBank/DDBJ databases">
        <authorList>
            <person name="Kucharzyk K."/>
            <person name="Murdoch R.W."/>
            <person name="Higgins S."/>
            <person name="Loffler F."/>
        </authorList>
    </citation>
    <scope>NUCLEOTIDE SEQUENCE</scope>
</reference>
<dbReference type="EMBL" id="VSSQ01112488">
    <property type="protein sequence ID" value="MPN49336.1"/>
    <property type="molecule type" value="Genomic_DNA"/>
</dbReference>
<dbReference type="PANTHER" id="PTHR46558:SF11">
    <property type="entry name" value="HTH-TYPE TRANSCRIPTIONAL REGULATOR XRE"/>
    <property type="match status" value="1"/>
</dbReference>
<dbReference type="CDD" id="cd00093">
    <property type="entry name" value="HTH_XRE"/>
    <property type="match status" value="1"/>
</dbReference>
<dbReference type="InterPro" id="IPR010982">
    <property type="entry name" value="Lambda_DNA-bd_dom_sf"/>
</dbReference>
<dbReference type="Gene3D" id="1.10.260.40">
    <property type="entry name" value="lambda repressor-like DNA-binding domains"/>
    <property type="match status" value="1"/>
</dbReference>
<name>A0A645IEH2_9ZZZZ</name>
<dbReference type="SMART" id="SM00530">
    <property type="entry name" value="HTH_XRE"/>
    <property type="match status" value="1"/>
</dbReference>